<evidence type="ECO:0000256" key="1">
    <source>
        <dbReference type="ARBA" id="ARBA00007179"/>
    </source>
</evidence>
<protein>
    <submittedName>
        <fullName evidence="2">Putative LanC-like protein GCL1</fullName>
    </submittedName>
</protein>
<dbReference type="AlphaFoldDB" id="A0A8K0I8H6"/>
<dbReference type="Proteomes" id="UP000797356">
    <property type="component" value="Chromosome 5"/>
</dbReference>
<gene>
    <name evidence="2" type="ORF">COCNU_05G005660</name>
</gene>
<dbReference type="GO" id="GO:0005886">
    <property type="term" value="C:plasma membrane"/>
    <property type="evidence" value="ECO:0007669"/>
    <property type="project" value="TreeGrafter"/>
</dbReference>
<proteinExistence type="inferred from homology"/>
<dbReference type="OrthoDB" id="10257263at2759"/>
<evidence type="ECO:0000313" key="2">
    <source>
        <dbReference type="EMBL" id="KAG1342337.1"/>
    </source>
</evidence>
<dbReference type="CDD" id="cd04794">
    <property type="entry name" value="euk_LANCL"/>
    <property type="match status" value="1"/>
</dbReference>
<dbReference type="GO" id="GO:0031179">
    <property type="term" value="P:peptide modification"/>
    <property type="evidence" value="ECO:0007669"/>
    <property type="project" value="InterPro"/>
</dbReference>
<dbReference type="InterPro" id="IPR020464">
    <property type="entry name" value="LanC-like_prot_euk"/>
</dbReference>
<sequence>MSSPTVSEMEHDEAVLRQMESLHVAVDLIPSSEAFLKAAISLKDQVAQERALPVGPEEGGFGMPYELLHGRAGFLYAALFINKHLGPGSISAELLDPVVEAVLAGGRAGASDNPDCPLMYRWHGTRFWGAAHGLAGILHVLLHFRLNGSDREDVKKTVRYMVQNRFGHSGNYPSSEGNPRDKLVQWSHGAGGVAIMLCKAAQAFPDEREFRDAAIEAGEVAWKRGLNQKVGLADGIAGNAYAFLSLYQLTKEKVYLERAEAFAGYLYHNAFKLVARDQANIGGENTYSLFQGLAGVACLWFDLVTPDSARFPGFEL</sequence>
<dbReference type="PANTHER" id="PTHR12736">
    <property type="entry name" value="LANC-LIKE PROTEIN"/>
    <property type="match status" value="1"/>
</dbReference>
<dbReference type="SUPFAM" id="SSF158745">
    <property type="entry name" value="LanC-like"/>
    <property type="match status" value="1"/>
</dbReference>
<reference evidence="2" key="2">
    <citation type="submission" date="2019-07" db="EMBL/GenBank/DDBJ databases">
        <authorList>
            <person name="Yang Y."/>
            <person name="Bocs S."/>
            <person name="Baudouin L."/>
        </authorList>
    </citation>
    <scope>NUCLEOTIDE SEQUENCE</scope>
    <source>
        <tissue evidence="2">Spear leaf of Hainan Tall coconut</tissue>
    </source>
</reference>
<dbReference type="GO" id="GO:0005975">
    <property type="term" value="P:carbohydrate metabolic process"/>
    <property type="evidence" value="ECO:0007669"/>
    <property type="project" value="InterPro"/>
</dbReference>
<dbReference type="Pfam" id="PF05147">
    <property type="entry name" value="LANC_like"/>
    <property type="match status" value="1"/>
</dbReference>
<dbReference type="InterPro" id="IPR007822">
    <property type="entry name" value="LANC-like"/>
</dbReference>
<evidence type="ECO:0000313" key="3">
    <source>
        <dbReference type="Proteomes" id="UP000797356"/>
    </source>
</evidence>
<accession>A0A8K0I8H6</accession>
<keyword evidence="3" id="KW-1185">Reference proteome</keyword>
<comment type="similarity">
    <text evidence="1">Belongs to the LanC-like protein family.</text>
</comment>
<dbReference type="PRINTS" id="PR01951">
    <property type="entry name" value="LANCEUKARYTE"/>
</dbReference>
<name>A0A8K0I8H6_COCNU</name>
<dbReference type="Gene3D" id="1.50.10.10">
    <property type="match status" value="1"/>
</dbReference>
<dbReference type="PRINTS" id="PR01950">
    <property type="entry name" value="LANCSUPER"/>
</dbReference>
<comment type="caution">
    <text evidence="2">The sequence shown here is derived from an EMBL/GenBank/DDBJ whole genome shotgun (WGS) entry which is preliminary data.</text>
</comment>
<dbReference type="SMART" id="SM01260">
    <property type="entry name" value="LANC_like"/>
    <property type="match status" value="1"/>
</dbReference>
<reference evidence="2" key="1">
    <citation type="journal article" date="2017" name="Gigascience">
        <title>The genome draft of coconut (Cocos nucifera).</title>
        <authorList>
            <person name="Xiao Y."/>
            <person name="Xu P."/>
            <person name="Fan H."/>
            <person name="Baudouin L."/>
            <person name="Xia W."/>
            <person name="Bocs S."/>
            <person name="Xu J."/>
            <person name="Li Q."/>
            <person name="Guo A."/>
            <person name="Zhou L."/>
            <person name="Li J."/>
            <person name="Wu Y."/>
            <person name="Ma Z."/>
            <person name="Armero A."/>
            <person name="Issali A.E."/>
            <person name="Liu N."/>
            <person name="Peng M."/>
            <person name="Yang Y."/>
        </authorList>
    </citation>
    <scope>NUCLEOTIDE SEQUENCE</scope>
    <source>
        <tissue evidence="2">Spear leaf of Hainan Tall coconut</tissue>
    </source>
</reference>
<dbReference type="InterPro" id="IPR012341">
    <property type="entry name" value="6hp_glycosidase-like_sf"/>
</dbReference>
<organism evidence="2 3">
    <name type="scientific">Cocos nucifera</name>
    <name type="common">Coconut palm</name>
    <dbReference type="NCBI Taxonomy" id="13894"/>
    <lineage>
        <taxon>Eukaryota</taxon>
        <taxon>Viridiplantae</taxon>
        <taxon>Streptophyta</taxon>
        <taxon>Embryophyta</taxon>
        <taxon>Tracheophyta</taxon>
        <taxon>Spermatophyta</taxon>
        <taxon>Magnoliopsida</taxon>
        <taxon>Liliopsida</taxon>
        <taxon>Arecaceae</taxon>
        <taxon>Arecoideae</taxon>
        <taxon>Cocoseae</taxon>
        <taxon>Attaleinae</taxon>
        <taxon>Cocos</taxon>
    </lineage>
</organism>
<dbReference type="EMBL" id="CM017876">
    <property type="protein sequence ID" value="KAG1342337.1"/>
    <property type="molecule type" value="Genomic_DNA"/>
</dbReference>
<dbReference type="PANTHER" id="PTHR12736:SF25">
    <property type="entry name" value="LANC-LIKE PROTEIN GCL1"/>
    <property type="match status" value="1"/>
</dbReference>